<dbReference type="InterPro" id="IPR009305">
    <property type="entry name" value="Mpo1-like"/>
</dbReference>
<accession>A0ABT5IG99</accession>
<sequence>MARYTSYSAFFDFYLSEHSQPRTRALHYIGSSLGIAALIMAVAQRQPLWLLAGVIAGYGCAWIGHFFVEKNRPATFTYPLWSFVGDYHMFTLWLGGRLAKRRAAAEQRLTRP</sequence>
<dbReference type="Proteomes" id="UP001216595">
    <property type="component" value="Unassembled WGS sequence"/>
</dbReference>
<organism evidence="2 3">
    <name type="scientific">Asticcacaulis currens</name>
    <dbReference type="NCBI Taxonomy" id="2984210"/>
    <lineage>
        <taxon>Bacteria</taxon>
        <taxon>Pseudomonadati</taxon>
        <taxon>Pseudomonadota</taxon>
        <taxon>Alphaproteobacteria</taxon>
        <taxon>Caulobacterales</taxon>
        <taxon>Caulobacteraceae</taxon>
        <taxon>Asticcacaulis</taxon>
    </lineage>
</organism>
<keyword evidence="1" id="KW-0472">Membrane</keyword>
<comment type="caution">
    <text evidence="2">The sequence shown here is derived from an EMBL/GenBank/DDBJ whole genome shotgun (WGS) entry which is preliminary data.</text>
</comment>
<dbReference type="EMBL" id="JAQQKW010000007">
    <property type="protein sequence ID" value="MDC7695220.1"/>
    <property type="molecule type" value="Genomic_DNA"/>
</dbReference>
<dbReference type="Pfam" id="PF06127">
    <property type="entry name" value="Mpo1-like"/>
    <property type="match status" value="1"/>
</dbReference>
<dbReference type="PANTHER" id="PTHR34205">
    <property type="entry name" value="TRANSMEMBRANE PROTEIN"/>
    <property type="match status" value="1"/>
</dbReference>
<name>A0ABT5IG99_9CAUL</name>
<evidence type="ECO:0000256" key="1">
    <source>
        <dbReference type="SAM" id="Phobius"/>
    </source>
</evidence>
<reference evidence="2 3" key="1">
    <citation type="submission" date="2023-01" db="EMBL/GenBank/DDBJ databases">
        <title>Novel species of the genus Asticcacaulis isolated from rivers.</title>
        <authorList>
            <person name="Lu H."/>
        </authorList>
    </citation>
    <scope>NUCLEOTIDE SEQUENCE [LARGE SCALE GENOMIC DNA]</scope>
    <source>
        <strain evidence="2 3">DXS10W</strain>
    </source>
</reference>
<dbReference type="PANTHER" id="PTHR34205:SF2">
    <property type="entry name" value="DUF962 DOMAIN-CONTAINING PROTEIN"/>
    <property type="match status" value="1"/>
</dbReference>
<keyword evidence="1" id="KW-1133">Transmembrane helix</keyword>
<gene>
    <name evidence="2" type="ORF">PQU94_13110</name>
</gene>
<keyword evidence="1" id="KW-0812">Transmembrane</keyword>
<evidence type="ECO:0000313" key="2">
    <source>
        <dbReference type="EMBL" id="MDC7695220.1"/>
    </source>
</evidence>
<feature type="transmembrane region" description="Helical" evidence="1">
    <location>
        <begin position="25"/>
        <end position="43"/>
    </location>
</feature>
<feature type="transmembrane region" description="Helical" evidence="1">
    <location>
        <begin position="48"/>
        <end position="68"/>
    </location>
</feature>
<evidence type="ECO:0000313" key="3">
    <source>
        <dbReference type="Proteomes" id="UP001216595"/>
    </source>
</evidence>
<keyword evidence="3" id="KW-1185">Reference proteome</keyword>
<dbReference type="RefSeq" id="WP_272741896.1">
    <property type="nucleotide sequence ID" value="NZ_JAQQKW010000007.1"/>
</dbReference>
<protein>
    <submittedName>
        <fullName evidence="2">DUF962 domain-containing protein</fullName>
    </submittedName>
</protein>
<proteinExistence type="predicted"/>